<organism evidence="1 2">
    <name type="scientific">Methanolobus chelungpuianus</name>
    <dbReference type="NCBI Taxonomy" id="502115"/>
    <lineage>
        <taxon>Archaea</taxon>
        <taxon>Methanobacteriati</taxon>
        <taxon>Methanobacteriota</taxon>
        <taxon>Stenosarchaea group</taxon>
        <taxon>Methanomicrobia</taxon>
        <taxon>Methanosarcinales</taxon>
        <taxon>Methanosarcinaceae</taxon>
        <taxon>Methanolobus</taxon>
    </lineage>
</organism>
<proteinExistence type="predicted"/>
<evidence type="ECO:0000313" key="1">
    <source>
        <dbReference type="EMBL" id="MCQ6963268.1"/>
    </source>
</evidence>
<dbReference type="EMBL" id="JTEO01000005">
    <property type="protein sequence ID" value="MCQ6963268.1"/>
    <property type="molecule type" value="Genomic_DNA"/>
</dbReference>
<dbReference type="Pfam" id="PF22263">
    <property type="entry name" value="DUF6951"/>
    <property type="match status" value="1"/>
</dbReference>
<keyword evidence="2" id="KW-1185">Reference proteome</keyword>
<dbReference type="InterPro" id="IPR054227">
    <property type="entry name" value="DUF6951"/>
</dbReference>
<evidence type="ECO:0000313" key="2">
    <source>
        <dbReference type="Proteomes" id="UP001206983"/>
    </source>
</evidence>
<reference evidence="1 2" key="1">
    <citation type="journal article" date="2011" name="Appl. Environ. Microbiol.">
        <title>Methanogenic archaea isolated from Taiwan's Chelungpu fault.</title>
        <authorList>
            <person name="Wu S.Y."/>
            <person name="Lai M.C."/>
        </authorList>
    </citation>
    <scope>NUCLEOTIDE SEQUENCE [LARGE SCALE GENOMIC DNA]</scope>
    <source>
        <strain evidence="1 2">St545Mb</strain>
    </source>
</reference>
<dbReference type="Proteomes" id="UP001206983">
    <property type="component" value="Unassembled WGS sequence"/>
</dbReference>
<dbReference type="AlphaFoldDB" id="A0AAE3HCN2"/>
<sequence>MPTTVNVNSSICGFTHRITGKLEGKNIIIDIESPCAKIKKMSHMEVPMMETMDIKDNYVMEKAQEAQCTPICIVPSGVLHVCRMETGMLSKSLSRKNERVSIEFNEV</sequence>
<dbReference type="RefSeq" id="WP_256623102.1">
    <property type="nucleotide sequence ID" value="NZ_JTEO01000005.1"/>
</dbReference>
<gene>
    <name evidence="1" type="ORF">PV02_09030</name>
</gene>
<comment type="caution">
    <text evidence="1">The sequence shown here is derived from an EMBL/GenBank/DDBJ whole genome shotgun (WGS) entry which is preliminary data.</text>
</comment>
<accession>A0AAE3HCN2</accession>
<protein>
    <submittedName>
        <fullName evidence="1">Uncharacterized protein</fullName>
    </submittedName>
</protein>
<name>A0AAE3HCN2_9EURY</name>